<dbReference type="OMA" id="QNEFSIM"/>
<evidence type="ECO:0000313" key="2">
    <source>
        <dbReference type="Proteomes" id="UP000694388"/>
    </source>
</evidence>
<dbReference type="GO" id="GO:0005739">
    <property type="term" value="C:mitochondrion"/>
    <property type="evidence" value="ECO:0007669"/>
    <property type="project" value="TreeGrafter"/>
</dbReference>
<sequence>MQNFSEIPEDTTELLSRRFPDSFVWLIPASRMHLQKFSCYDNFVTSNLFGAPKHSSNGHAFEHLLALLLHGGRQASQILKERLPTQLTLVGFSKGCVVLNQLVYELSTAQQQPELAALMHCITDLFWLDGGHPGGSNTWVTAEEPLKELVACGATIHVHVSPYQVQDPRRAWIGREQRRFVRSLHLLGGLVQEKVHFEDDEPSLEKHFRILEEF</sequence>
<evidence type="ECO:0000313" key="1">
    <source>
        <dbReference type="Ensembl" id="ENSEBUP00000017242.1"/>
    </source>
</evidence>
<protein>
    <submittedName>
        <fullName evidence="1">Chromosome 2 open reading frame 69</fullName>
    </submittedName>
</protein>
<dbReference type="Proteomes" id="UP000694388">
    <property type="component" value="Unplaced"/>
</dbReference>
<accession>A0A8C4QLR3</accession>
<reference evidence="1" key="1">
    <citation type="submission" date="2025-08" db="UniProtKB">
        <authorList>
            <consortium name="Ensembl"/>
        </authorList>
    </citation>
    <scope>IDENTIFICATION</scope>
</reference>
<keyword evidence="2" id="KW-1185">Reference proteome</keyword>
<reference evidence="1" key="2">
    <citation type="submission" date="2025-09" db="UniProtKB">
        <authorList>
            <consortium name="Ensembl"/>
        </authorList>
    </citation>
    <scope>IDENTIFICATION</scope>
</reference>
<dbReference type="InterPro" id="IPR018881">
    <property type="entry name" value="C2orf69_mit"/>
</dbReference>
<dbReference type="GeneTree" id="ENSGT00390000005550"/>
<dbReference type="PANTHER" id="PTHR31296:SF1">
    <property type="entry name" value="MITOCHONDRIAL PROTEIN C2ORF69"/>
    <property type="match status" value="1"/>
</dbReference>
<dbReference type="AlphaFoldDB" id="A0A8C4QLR3"/>
<proteinExistence type="predicted"/>
<organism evidence="1 2">
    <name type="scientific">Eptatretus burgeri</name>
    <name type="common">Inshore hagfish</name>
    <dbReference type="NCBI Taxonomy" id="7764"/>
    <lineage>
        <taxon>Eukaryota</taxon>
        <taxon>Metazoa</taxon>
        <taxon>Chordata</taxon>
        <taxon>Craniata</taxon>
        <taxon>Vertebrata</taxon>
        <taxon>Cyclostomata</taxon>
        <taxon>Myxini</taxon>
        <taxon>Myxiniformes</taxon>
        <taxon>Myxinidae</taxon>
        <taxon>Eptatretinae</taxon>
        <taxon>Eptatretus</taxon>
    </lineage>
</organism>
<dbReference type="Pfam" id="PF10561">
    <property type="entry name" value="C2orf69"/>
    <property type="match status" value="2"/>
</dbReference>
<name>A0A8C4QLR3_EPTBU</name>
<dbReference type="Ensembl" id="ENSEBUT00000017818.1">
    <property type="protein sequence ID" value="ENSEBUP00000017242.1"/>
    <property type="gene ID" value="ENSEBUG00000010773.1"/>
</dbReference>
<dbReference type="PANTHER" id="PTHR31296">
    <property type="entry name" value="UPF0565 PROTEIN C2ORF69"/>
    <property type="match status" value="1"/>
</dbReference>